<evidence type="ECO:0000313" key="9">
    <source>
        <dbReference type="Proteomes" id="UP000695026"/>
    </source>
</evidence>
<dbReference type="GO" id="GO:0005634">
    <property type="term" value="C:nucleus"/>
    <property type="evidence" value="ECO:0007669"/>
    <property type="project" value="UniProtKB-SubCell"/>
</dbReference>
<keyword evidence="4" id="KW-0539">Nucleus</keyword>
<reference evidence="10" key="1">
    <citation type="submission" date="2025-08" db="UniProtKB">
        <authorList>
            <consortium name="RefSeq"/>
        </authorList>
    </citation>
    <scope>IDENTIFICATION</scope>
    <source>
        <tissue evidence="10">Liver</tissue>
    </source>
</reference>
<keyword evidence="3" id="KW-0963">Cytoplasm</keyword>
<dbReference type="InterPro" id="IPR019511">
    <property type="entry name" value="AKAP7_RI-RII-bd_dom"/>
</dbReference>
<feature type="domain" description="A-kinase anchor protein 7 RI-RII subunit-binding" evidence="8">
    <location>
        <begin position="535"/>
        <end position="593"/>
    </location>
</feature>
<feature type="domain" description="A-kinase anchor protein 7-like phosphoesterase" evidence="7">
    <location>
        <begin position="332"/>
        <end position="527"/>
    </location>
</feature>
<dbReference type="SUPFAM" id="SSF55144">
    <property type="entry name" value="LigT-like"/>
    <property type="match status" value="1"/>
</dbReference>
<evidence type="ECO:0000259" key="7">
    <source>
        <dbReference type="Pfam" id="PF10469"/>
    </source>
</evidence>
<evidence type="ECO:0000313" key="10">
    <source>
        <dbReference type="RefSeq" id="XP_015746043.2"/>
    </source>
</evidence>
<dbReference type="FunFam" id="3.90.1140.10:FF:000004">
    <property type="entry name" value="A-kinase anchoring protein 7 isoform X1"/>
    <property type="match status" value="1"/>
</dbReference>
<dbReference type="GO" id="GO:0010738">
    <property type="term" value="P:regulation of protein kinase A signaling"/>
    <property type="evidence" value="ECO:0007669"/>
    <property type="project" value="TreeGrafter"/>
</dbReference>
<gene>
    <name evidence="10" type="primary">AKAP7</name>
</gene>
<evidence type="ECO:0000256" key="1">
    <source>
        <dbReference type="ARBA" id="ARBA00004123"/>
    </source>
</evidence>
<feature type="region of interest" description="Disordered" evidence="6">
    <location>
        <begin position="219"/>
        <end position="326"/>
    </location>
</feature>
<feature type="compositionally biased region" description="Basic residues" evidence="6">
    <location>
        <begin position="302"/>
        <end position="311"/>
    </location>
</feature>
<evidence type="ECO:0000256" key="3">
    <source>
        <dbReference type="ARBA" id="ARBA00022490"/>
    </source>
</evidence>
<dbReference type="Pfam" id="PF10469">
    <property type="entry name" value="AKAP7_NLS"/>
    <property type="match status" value="1"/>
</dbReference>
<proteinExistence type="predicted"/>
<evidence type="ECO:0000259" key="8">
    <source>
        <dbReference type="Pfam" id="PF10470"/>
    </source>
</evidence>
<dbReference type="GO" id="GO:0034237">
    <property type="term" value="F:protein kinase A regulatory subunit binding"/>
    <property type="evidence" value="ECO:0007669"/>
    <property type="project" value="TreeGrafter"/>
</dbReference>
<evidence type="ECO:0000256" key="2">
    <source>
        <dbReference type="ARBA" id="ARBA00004496"/>
    </source>
</evidence>
<dbReference type="Proteomes" id="UP000695026">
    <property type="component" value="Unplaced"/>
</dbReference>
<dbReference type="Gene3D" id="3.90.1140.10">
    <property type="entry name" value="Cyclic phosphodiesterase"/>
    <property type="match status" value="1"/>
</dbReference>
<name>A0A9F3W2W7_PYTBI</name>
<dbReference type="PANTHER" id="PTHR15934">
    <property type="entry name" value="RNA 2',3'-CYCLIC PHOSPHODIESTERASE"/>
    <property type="match status" value="1"/>
</dbReference>
<dbReference type="OMA" id="KMIMISP"/>
<protein>
    <submittedName>
        <fullName evidence="10">A-kinase anchoring protein 7 isoform X1</fullName>
    </submittedName>
</protein>
<sequence>MWVKNIMQMQPVLHTKNLVLPWPCTSQRMQRERLLLLAAPSSAARVKTENLERAKELIAGNSFHTSNSRSAPIRNKGPILFTLNKHSEQRHNTRLGPPANFEPTLQLRCMMGVVVFRNVDVRGAESCLFRRPNGSGRWSFPLAPPLFRRCLDGGKSRDMIPRLPRLLFRTLRSARFAAGAAGFPSPQIPWAAPEAGRGFLGSGAVMAVQGPSLLRADSQRLEAEEEEAGRGMGEKVQLPPASEQLSQQIDGKQTLECKKKERKKQRKESYGSNDSTDNLMMEMPFAKADIEPEFSTSSKSKPSVKKKRKRITGKESEEDNIIKKKKENQDRPNYFISVPITNPKIINGIQTLQNTIMQKDNRLSKAMIHYGSFHVTLLVMHLSSEEAISNAVGAFLESGGLIEELLQGKPVDLSFQGTDHFRNQIGFVKLTESDHTTTLLKIAEIVKKMFQEKGVIIDDKAFKPHLTFMKLSKSPKLQKQGVKRIDPNMFADFKNHYFGDELMKRLDLCSMLKKKQPNGYYHCESSIVVGEKKGAEPDDAELLSLSKRLVENAVLKAVQQYLEETQNKNRQNDCGSPVKTEEVAIGNSKESENDVRK</sequence>
<dbReference type="KEGG" id="pbi:103063781"/>
<dbReference type="InterPro" id="IPR009097">
    <property type="entry name" value="Cyclic_Pdiesterase"/>
</dbReference>
<evidence type="ECO:0000256" key="5">
    <source>
        <dbReference type="ARBA" id="ARBA00038702"/>
    </source>
</evidence>
<dbReference type="RefSeq" id="XP_015746043.2">
    <property type="nucleotide sequence ID" value="XM_015890557.2"/>
</dbReference>
<organism evidence="9 10">
    <name type="scientific">Python bivittatus</name>
    <name type="common">Burmese python</name>
    <name type="synonym">Python molurus bivittatus</name>
    <dbReference type="NCBI Taxonomy" id="176946"/>
    <lineage>
        <taxon>Eukaryota</taxon>
        <taxon>Metazoa</taxon>
        <taxon>Chordata</taxon>
        <taxon>Craniata</taxon>
        <taxon>Vertebrata</taxon>
        <taxon>Euteleostomi</taxon>
        <taxon>Lepidosauria</taxon>
        <taxon>Squamata</taxon>
        <taxon>Bifurcata</taxon>
        <taxon>Unidentata</taxon>
        <taxon>Episquamata</taxon>
        <taxon>Toxicofera</taxon>
        <taxon>Serpentes</taxon>
        <taxon>Henophidia</taxon>
        <taxon>Pythonidae</taxon>
        <taxon>Python</taxon>
    </lineage>
</organism>
<evidence type="ECO:0000256" key="6">
    <source>
        <dbReference type="SAM" id="MobiDB-lite"/>
    </source>
</evidence>
<keyword evidence="9" id="KW-1185">Reference proteome</keyword>
<dbReference type="OrthoDB" id="277832at2759"/>
<dbReference type="GO" id="GO:0005829">
    <property type="term" value="C:cytosol"/>
    <property type="evidence" value="ECO:0007669"/>
    <property type="project" value="TreeGrafter"/>
</dbReference>
<dbReference type="InterPro" id="IPR052641">
    <property type="entry name" value="AKAP7_isoform_gamma"/>
</dbReference>
<evidence type="ECO:0000256" key="4">
    <source>
        <dbReference type="ARBA" id="ARBA00023242"/>
    </source>
</evidence>
<accession>A0A9F3W2W7</accession>
<dbReference type="Pfam" id="PF10470">
    <property type="entry name" value="AKAP7_RIRII_bdg"/>
    <property type="match status" value="1"/>
</dbReference>
<comment type="subunit">
    <text evidence="5">Binds cAMP-dependent protein kinase (PKA). Interacts with PRKCA; only the cytoplasmic form is capable of interacting with PRKCA.</text>
</comment>
<dbReference type="GeneID" id="103063781"/>
<dbReference type="InterPro" id="IPR019510">
    <property type="entry name" value="AKAP7-like_phosphoesterase"/>
</dbReference>
<feature type="compositionally biased region" description="Basic and acidic residues" evidence="6">
    <location>
        <begin position="219"/>
        <end position="233"/>
    </location>
</feature>
<dbReference type="AlphaFoldDB" id="A0A9F3W2W7"/>
<feature type="region of interest" description="Disordered" evidence="6">
    <location>
        <begin position="565"/>
        <end position="597"/>
    </location>
</feature>
<comment type="subcellular location">
    <subcellularLocation>
        <location evidence="2">Cytoplasm</location>
    </subcellularLocation>
    <subcellularLocation>
        <location evidence="1">Nucleus</location>
    </subcellularLocation>
</comment>
<dbReference type="CTD" id="9465"/>
<dbReference type="PANTHER" id="PTHR15934:SF6">
    <property type="entry name" value="A-KINASE ANCHOR PROTEIN 7 ISOFORM GAMMA"/>
    <property type="match status" value="1"/>
</dbReference>